<dbReference type="AlphaFoldDB" id="A0A7W7QXG4"/>
<evidence type="ECO:0000313" key="2">
    <source>
        <dbReference type="Proteomes" id="UP000540506"/>
    </source>
</evidence>
<evidence type="ECO:0000313" key="1">
    <source>
        <dbReference type="EMBL" id="MBB4921504.1"/>
    </source>
</evidence>
<sequence length="75" mass="8342">MEAMPTQSVESLRTSGEAAQDCPACVELDAEYEGHRRIEVAPGRFAPDHTGLTDVRVKRRQHWASGACARFRESL</sequence>
<protein>
    <submittedName>
        <fullName evidence="1">Uncharacterized protein</fullName>
    </submittedName>
</protein>
<accession>A0A7W7QXG4</accession>
<dbReference type="Proteomes" id="UP000540506">
    <property type="component" value="Unassembled WGS sequence"/>
</dbReference>
<organism evidence="1 2">
    <name type="scientific">Kitasatospora kifunensis</name>
    <name type="common">Streptomyces kifunensis</name>
    <dbReference type="NCBI Taxonomy" id="58351"/>
    <lineage>
        <taxon>Bacteria</taxon>
        <taxon>Bacillati</taxon>
        <taxon>Actinomycetota</taxon>
        <taxon>Actinomycetes</taxon>
        <taxon>Kitasatosporales</taxon>
        <taxon>Streptomycetaceae</taxon>
        <taxon>Kitasatospora</taxon>
    </lineage>
</organism>
<comment type="caution">
    <text evidence="1">The sequence shown here is derived from an EMBL/GenBank/DDBJ whole genome shotgun (WGS) entry which is preliminary data.</text>
</comment>
<dbReference type="EMBL" id="JACHJV010000001">
    <property type="protein sequence ID" value="MBB4921504.1"/>
    <property type="molecule type" value="Genomic_DNA"/>
</dbReference>
<proteinExistence type="predicted"/>
<keyword evidence="2" id="KW-1185">Reference proteome</keyword>
<name>A0A7W7QXG4_KITKI</name>
<reference evidence="1 2" key="1">
    <citation type="submission" date="2020-08" db="EMBL/GenBank/DDBJ databases">
        <title>Sequencing the genomes of 1000 actinobacteria strains.</title>
        <authorList>
            <person name="Klenk H.-P."/>
        </authorList>
    </citation>
    <scope>NUCLEOTIDE SEQUENCE [LARGE SCALE GENOMIC DNA]</scope>
    <source>
        <strain evidence="1 2">DSM 41654</strain>
    </source>
</reference>
<gene>
    <name evidence="1" type="ORF">FHR34_000497</name>
</gene>